<evidence type="ECO:0000256" key="3">
    <source>
        <dbReference type="ARBA" id="ARBA00023163"/>
    </source>
</evidence>
<dbReference type="InterPro" id="IPR036390">
    <property type="entry name" value="WH_DNA-bd_sf"/>
</dbReference>
<evidence type="ECO:0000313" key="5">
    <source>
        <dbReference type="EMBL" id="RQG89336.1"/>
    </source>
</evidence>
<dbReference type="PRINTS" id="PR00033">
    <property type="entry name" value="HTHASNC"/>
</dbReference>
<dbReference type="AlphaFoldDB" id="A0A3N6M7I5"/>
<dbReference type="GO" id="GO:0043200">
    <property type="term" value="P:response to amino acid"/>
    <property type="evidence" value="ECO:0007669"/>
    <property type="project" value="TreeGrafter"/>
</dbReference>
<feature type="domain" description="HTH asnC-type" evidence="4">
    <location>
        <begin position="6"/>
        <end position="68"/>
    </location>
</feature>
<protein>
    <submittedName>
        <fullName evidence="5">AsnC family transcriptional regulator</fullName>
    </submittedName>
</protein>
<dbReference type="GO" id="GO:0005829">
    <property type="term" value="C:cytosol"/>
    <property type="evidence" value="ECO:0007669"/>
    <property type="project" value="TreeGrafter"/>
</dbReference>
<dbReference type="PROSITE" id="PS50956">
    <property type="entry name" value="HTH_ASNC_2"/>
    <property type="match status" value="1"/>
</dbReference>
<dbReference type="GO" id="GO:0043565">
    <property type="term" value="F:sequence-specific DNA binding"/>
    <property type="evidence" value="ECO:0007669"/>
    <property type="project" value="InterPro"/>
</dbReference>
<sequence>MVDDPLDNLDRRILHLLQIDARGASDTSIADETDVTGTTVHNRIQQLEDQGVILGYNPEISYERAGYPMRVLFICSIDLSKRSEMAVKALDVRGVVNVREMLAGEENLHVEVVAEGTSDVKESTEQLDELGLQIMSSNILAEEHIQPWNHFHQEMAGEDAETPSEIGSDEE</sequence>
<dbReference type="CDD" id="cd00090">
    <property type="entry name" value="HTH_ARSR"/>
    <property type="match status" value="1"/>
</dbReference>
<keyword evidence="3" id="KW-0804">Transcription</keyword>
<dbReference type="Gene3D" id="1.10.10.10">
    <property type="entry name" value="Winged helix-like DNA-binding domain superfamily/Winged helix DNA-binding domain"/>
    <property type="match status" value="1"/>
</dbReference>
<accession>A0A3N6M7I5</accession>
<gene>
    <name evidence="5" type="ORF">EA473_22275</name>
</gene>
<keyword evidence="2" id="KW-0238">DNA-binding</keyword>
<dbReference type="EMBL" id="REGA01000048">
    <property type="protein sequence ID" value="RQG89336.1"/>
    <property type="molecule type" value="Genomic_DNA"/>
</dbReference>
<dbReference type="Proteomes" id="UP000282323">
    <property type="component" value="Unassembled WGS sequence"/>
</dbReference>
<dbReference type="InterPro" id="IPR019888">
    <property type="entry name" value="Tscrpt_reg_AsnC-like"/>
</dbReference>
<proteinExistence type="predicted"/>
<dbReference type="InterPro" id="IPR011991">
    <property type="entry name" value="ArsR-like_HTH"/>
</dbReference>
<reference evidence="5 6" key="1">
    <citation type="submission" date="2018-10" db="EMBL/GenBank/DDBJ databases">
        <title>Natrarchaeobius chitinivorans gen. nov., sp. nov., and Natrarchaeobius haloalkaliphilus sp. nov., alkaliphilic, chitin-utilizing haloarchaea from hypersaline alkaline lakes.</title>
        <authorList>
            <person name="Sorokin D.Y."/>
            <person name="Elcheninov A.G."/>
            <person name="Kostrikina N.A."/>
            <person name="Bale N.J."/>
            <person name="Sinninghe Damste J.S."/>
            <person name="Khijniak T.V."/>
            <person name="Kublanov I.V."/>
            <person name="Toshchakov S.V."/>
        </authorList>
    </citation>
    <scope>NUCLEOTIDE SEQUENCE [LARGE SCALE GENOMIC DNA]</scope>
    <source>
        <strain evidence="5 6">AArcht4T</strain>
    </source>
</reference>
<keyword evidence="6" id="KW-1185">Reference proteome</keyword>
<evidence type="ECO:0000256" key="1">
    <source>
        <dbReference type="ARBA" id="ARBA00023015"/>
    </source>
</evidence>
<evidence type="ECO:0000256" key="2">
    <source>
        <dbReference type="ARBA" id="ARBA00023125"/>
    </source>
</evidence>
<dbReference type="InterPro" id="IPR000485">
    <property type="entry name" value="AsnC-type_HTH_dom"/>
</dbReference>
<dbReference type="OrthoDB" id="57033at2157"/>
<comment type="caution">
    <text evidence="5">The sequence shown here is derived from an EMBL/GenBank/DDBJ whole genome shotgun (WGS) entry which is preliminary data.</text>
</comment>
<dbReference type="InterPro" id="IPR036388">
    <property type="entry name" value="WH-like_DNA-bd_sf"/>
</dbReference>
<dbReference type="RefSeq" id="WP_124197716.1">
    <property type="nucleotide sequence ID" value="NZ_REGA01000048.1"/>
</dbReference>
<evidence type="ECO:0000313" key="6">
    <source>
        <dbReference type="Proteomes" id="UP000282323"/>
    </source>
</evidence>
<name>A0A3N6M7I5_NATCH</name>
<dbReference type="PANTHER" id="PTHR30154">
    <property type="entry name" value="LEUCINE-RESPONSIVE REGULATORY PROTEIN"/>
    <property type="match status" value="1"/>
</dbReference>
<dbReference type="SUPFAM" id="SSF46785">
    <property type="entry name" value="Winged helix' DNA-binding domain"/>
    <property type="match status" value="1"/>
</dbReference>
<keyword evidence="1" id="KW-0805">Transcription regulation</keyword>
<dbReference type="Pfam" id="PF13404">
    <property type="entry name" value="HTH_AsnC-type"/>
    <property type="match status" value="1"/>
</dbReference>
<dbReference type="SMART" id="SM00344">
    <property type="entry name" value="HTH_ASNC"/>
    <property type="match status" value="1"/>
</dbReference>
<evidence type="ECO:0000259" key="4">
    <source>
        <dbReference type="PROSITE" id="PS50956"/>
    </source>
</evidence>
<organism evidence="5 6">
    <name type="scientific">Natrarchaeobius chitinivorans</name>
    <dbReference type="NCBI Taxonomy" id="1679083"/>
    <lineage>
        <taxon>Archaea</taxon>
        <taxon>Methanobacteriati</taxon>
        <taxon>Methanobacteriota</taxon>
        <taxon>Stenosarchaea group</taxon>
        <taxon>Halobacteria</taxon>
        <taxon>Halobacteriales</taxon>
        <taxon>Natrialbaceae</taxon>
        <taxon>Natrarchaeobius</taxon>
    </lineage>
</organism>
<dbReference type="PANTHER" id="PTHR30154:SF34">
    <property type="entry name" value="TRANSCRIPTIONAL REGULATOR AZLB"/>
    <property type="match status" value="1"/>
</dbReference>